<protein>
    <recommendedName>
        <fullName evidence="1">Rhodanese domain-containing protein</fullName>
    </recommendedName>
</protein>
<evidence type="ECO:0000259" key="1">
    <source>
        <dbReference type="PROSITE" id="PS50206"/>
    </source>
</evidence>
<evidence type="ECO:0000313" key="3">
    <source>
        <dbReference type="Proteomes" id="UP000268059"/>
    </source>
</evidence>
<dbReference type="Gene3D" id="3.40.250.10">
    <property type="entry name" value="Rhodanese-like domain"/>
    <property type="match status" value="1"/>
</dbReference>
<dbReference type="KEGG" id="ebm:SG0102_06430"/>
<dbReference type="OrthoDB" id="1644495at2"/>
<organism evidence="2 3">
    <name type="scientific">Intestinibaculum porci</name>
    <dbReference type="NCBI Taxonomy" id="2487118"/>
    <lineage>
        <taxon>Bacteria</taxon>
        <taxon>Bacillati</taxon>
        <taxon>Bacillota</taxon>
        <taxon>Erysipelotrichia</taxon>
        <taxon>Erysipelotrichales</taxon>
        <taxon>Erysipelotrichaceae</taxon>
        <taxon>Intestinibaculum</taxon>
    </lineage>
</organism>
<reference evidence="2 3" key="1">
    <citation type="submission" date="2018-11" db="EMBL/GenBank/DDBJ databases">
        <title>Novel Erysipelotrichaceae bacterium isolated from small intestine of a swine.</title>
        <authorList>
            <person name="Kim J.S."/>
            <person name="Choe H."/>
            <person name="Lee Y.R."/>
            <person name="Kim K.M."/>
            <person name="Park D.S."/>
        </authorList>
    </citation>
    <scope>NUCLEOTIDE SEQUENCE [LARGE SCALE GENOMIC DNA]</scope>
    <source>
        <strain evidence="2 3">SG0102</strain>
    </source>
</reference>
<evidence type="ECO:0000313" key="2">
    <source>
        <dbReference type="EMBL" id="BBH25709.1"/>
    </source>
</evidence>
<dbReference type="PROSITE" id="PS50206">
    <property type="entry name" value="RHODANESE_3"/>
    <property type="match status" value="1"/>
</dbReference>
<sequence>MLFGKKKEIKSLDINEGYQRFLKDERILLLCADEDYIFEKRHPKGAQCLPLRIIDQQAKDQLESQDILYLYANKKGTSYEAVKRLTKQGFEAYDLGSLVAFTGPEEGLAVKGKRSKHKDHNH</sequence>
<dbReference type="SUPFAM" id="SSF52821">
    <property type="entry name" value="Rhodanese/Cell cycle control phosphatase"/>
    <property type="match status" value="1"/>
</dbReference>
<dbReference type="AlphaFoldDB" id="A0A3G9JRN0"/>
<name>A0A3G9JRN0_9FIRM</name>
<dbReference type="EMBL" id="AP019309">
    <property type="protein sequence ID" value="BBH25709.1"/>
    <property type="molecule type" value="Genomic_DNA"/>
</dbReference>
<dbReference type="InParanoid" id="A0A3G9JRN0"/>
<gene>
    <name evidence="2" type="ORF">SG0102_06430</name>
</gene>
<feature type="domain" description="Rhodanese" evidence="1">
    <location>
        <begin position="33"/>
        <end position="107"/>
    </location>
</feature>
<keyword evidence="3" id="KW-1185">Reference proteome</keyword>
<dbReference type="Proteomes" id="UP000268059">
    <property type="component" value="Chromosome"/>
</dbReference>
<dbReference type="InterPro" id="IPR036873">
    <property type="entry name" value="Rhodanese-like_dom_sf"/>
</dbReference>
<proteinExistence type="predicted"/>
<dbReference type="RefSeq" id="WP_125118635.1">
    <property type="nucleotide sequence ID" value="NZ_AP019309.1"/>
</dbReference>
<accession>A0A3G9JRN0</accession>
<dbReference type="InterPro" id="IPR001763">
    <property type="entry name" value="Rhodanese-like_dom"/>
</dbReference>